<dbReference type="KEGG" id="slr:L21SP2_0079"/>
<keyword evidence="8 9" id="KW-0413">Isomerase</keyword>
<dbReference type="GO" id="GO:0000105">
    <property type="term" value="P:L-histidine biosynthetic process"/>
    <property type="evidence" value="ECO:0007669"/>
    <property type="project" value="UniProtKB-UniRule"/>
</dbReference>
<comment type="pathway">
    <text evidence="3 9 11">Amino-acid biosynthesis; L-histidine biosynthesis; L-histidine from 5-phospho-alpha-D-ribose 1-diphosphate: step 4/9.</text>
</comment>
<dbReference type="PANTHER" id="PTHR43090:SF2">
    <property type="entry name" value="1-(5-PHOSPHORIBOSYL)-5-[(5-PHOSPHORIBOSYLAMINO)METHYLIDENEAMINO] IMIDAZOLE-4-CARBOXAMIDE ISOMERASE"/>
    <property type="match status" value="1"/>
</dbReference>
<evidence type="ECO:0000256" key="4">
    <source>
        <dbReference type="ARBA" id="ARBA00009667"/>
    </source>
</evidence>
<evidence type="ECO:0000256" key="2">
    <source>
        <dbReference type="ARBA" id="ARBA00004496"/>
    </source>
</evidence>
<dbReference type="SUPFAM" id="SSF51366">
    <property type="entry name" value="Ribulose-phoshate binding barrel"/>
    <property type="match status" value="1"/>
</dbReference>
<dbReference type="EMBL" id="CP006939">
    <property type="protein sequence ID" value="AHC13525.1"/>
    <property type="molecule type" value="Genomic_DNA"/>
</dbReference>
<feature type="active site" description="Proton acceptor" evidence="9">
    <location>
        <position position="8"/>
    </location>
</feature>
<keyword evidence="6 9" id="KW-0028">Amino-acid biosynthesis</keyword>
<dbReference type="InterPro" id="IPR044524">
    <property type="entry name" value="Isoase_HisA-like"/>
</dbReference>
<comment type="similarity">
    <text evidence="4 9 10">Belongs to the HisA/HisF family.</text>
</comment>
<dbReference type="STRING" id="1307761.L21SP2_0079"/>
<keyword evidence="5 9" id="KW-0963">Cytoplasm</keyword>
<dbReference type="eggNOG" id="COG0106">
    <property type="taxonomic scope" value="Bacteria"/>
</dbReference>
<evidence type="ECO:0000256" key="1">
    <source>
        <dbReference type="ARBA" id="ARBA00000901"/>
    </source>
</evidence>
<accession>V5WD67</accession>
<evidence type="ECO:0000313" key="12">
    <source>
        <dbReference type="EMBL" id="AHC13525.1"/>
    </source>
</evidence>
<dbReference type="UniPathway" id="UPA00031">
    <property type="reaction ID" value="UER00009"/>
</dbReference>
<dbReference type="Pfam" id="PF00977">
    <property type="entry name" value="His_biosynth"/>
    <property type="match status" value="1"/>
</dbReference>
<dbReference type="CDD" id="cd04732">
    <property type="entry name" value="HisA"/>
    <property type="match status" value="1"/>
</dbReference>
<dbReference type="PATRIC" id="fig|1307761.3.peg.79"/>
<evidence type="ECO:0000256" key="7">
    <source>
        <dbReference type="ARBA" id="ARBA00023102"/>
    </source>
</evidence>
<dbReference type="GO" id="GO:0005737">
    <property type="term" value="C:cytoplasm"/>
    <property type="evidence" value="ECO:0007669"/>
    <property type="project" value="UniProtKB-SubCell"/>
</dbReference>
<organism evidence="12 13">
    <name type="scientific">Salinispira pacifica</name>
    <dbReference type="NCBI Taxonomy" id="1307761"/>
    <lineage>
        <taxon>Bacteria</taxon>
        <taxon>Pseudomonadati</taxon>
        <taxon>Spirochaetota</taxon>
        <taxon>Spirochaetia</taxon>
        <taxon>Spirochaetales</taxon>
        <taxon>Spirochaetaceae</taxon>
        <taxon>Salinispira</taxon>
    </lineage>
</organism>
<dbReference type="Proteomes" id="UP000018680">
    <property type="component" value="Chromosome"/>
</dbReference>
<evidence type="ECO:0000256" key="10">
    <source>
        <dbReference type="RuleBase" id="RU003657"/>
    </source>
</evidence>
<evidence type="ECO:0000313" key="13">
    <source>
        <dbReference type="Proteomes" id="UP000018680"/>
    </source>
</evidence>
<dbReference type="InterPro" id="IPR006062">
    <property type="entry name" value="His_biosynth"/>
</dbReference>
<proteinExistence type="inferred from homology"/>
<dbReference type="Gene3D" id="3.20.20.70">
    <property type="entry name" value="Aldolase class I"/>
    <property type="match status" value="1"/>
</dbReference>
<dbReference type="FunFam" id="3.20.20.70:FF:000009">
    <property type="entry name" value="1-(5-phosphoribosyl)-5-[(5-phosphoribosylamino)methylideneamino] imidazole-4-carboxamide isomerase"/>
    <property type="match status" value="1"/>
</dbReference>
<dbReference type="HAMAP" id="MF_01014">
    <property type="entry name" value="HisA"/>
    <property type="match status" value="1"/>
</dbReference>
<keyword evidence="13" id="KW-1185">Reference proteome</keyword>
<evidence type="ECO:0000256" key="6">
    <source>
        <dbReference type="ARBA" id="ARBA00022605"/>
    </source>
</evidence>
<dbReference type="HOGENOM" id="CLU_048577_1_1_12"/>
<dbReference type="GO" id="GO:0003949">
    <property type="term" value="F:1-(5-phosphoribosyl)-5-[(5-phosphoribosylamino)methylideneamino]imidazole-4-carboxamide isomerase activity"/>
    <property type="evidence" value="ECO:0007669"/>
    <property type="project" value="UniProtKB-UniRule"/>
</dbReference>
<name>V5WD67_9SPIO</name>
<evidence type="ECO:0000256" key="11">
    <source>
        <dbReference type="RuleBase" id="RU003658"/>
    </source>
</evidence>
<sequence>MNIIPAIDLLNGEAVRLYQGSYDQVKSYSRDPVETALKFQSEGARHLHVVDLDAARWKGGDPSGKKHNREQIRRIAEATEMTLEVGGGIRSDEDIRELMDAGIRRLVVGTLLVKNPGMVRSWIERYDADFIAGIDARDGEVKIAGWEDGSSVKDDVLASSMADLGVKGIIYTNISLDGTLKGPDIQRALHIAEASGLPVTVSGGMGSMSDCRDVAEAAAANPGAENIPMIEGVIIGKALYEGSISLAEAIMLYQNGGEDV</sequence>
<evidence type="ECO:0000256" key="5">
    <source>
        <dbReference type="ARBA" id="ARBA00022490"/>
    </source>
</evidence>
<comment type="catalytic activity">
    <reaction evidence="1 9 11">
        <text>1-(5-phospho-beta-D-ribosyl)-5-[(5-phospho-beta-D-ribosylamino)methylideneamino]imidazole-4-carboxamide = 5-[(5-phospho-1-deoxy-D-ribulos-1-ylimino)methylamino]-1-(5-phospho-beta-D-ribosyl)imidazole-4-carboxamide</text>
        <dbReference type="Rhea" id="RHEA:15469"/>
        <dbReference type="ChEBI" id="CHEBI:58435"/>
        <dbReference type="ChEBI" id="CHEBI:58525"/>
        <dbReference type="EC" id="5.3.1.16"/>
    </reaction>
</comment>
<dbReference type="GO" id="GO:0000162">
    <property type="term" value="P:L-tryptophan biosynthetic process"/>
    <property type="evidence" value="ECO:0007669"/>
    <property type="project" value="TreeGrafter"/>
</dbReference>
<dbReference type="RefSeq" id="WP_024266458.1">
    <property type="nucleotide sequence ID" value="NC_023035.1"/>
</dbReference>
<dbReference type="AlphaFoldDB" id="V5WD67"/>
<keyword evidence="7 9" id="KW-0368">Histidine biosynthesis</keyword>
<gene>
    <name evidence="9" type="primary">hisA</name>
    <name evidence="12" type="ORF">L21SP2_0079</name>
</gene>
<dbReference type="InterPro" id="IPR023016">
    <property type="entry name" value="HisA/PriA"/>
</dbReference>
<feature type="active site" description="Proton donor" evidence="9">
    <location>
        <position position="135"/>
    </location>
</feature>
<evidence type="ECO:0000256" key="9">
    <source>
        <dbReference type="HAMAP-Rule" id="MF_01014"/>
    </source>
</evidence>
<dbReference type="InterPro" id="IPR013785">
    <property type="entry name" value="Aldolase_TIM"/>
</dbReference>
<dbReference type="PANTHER" id="PTHR43090">
    <property type="entry name" value="1-(5-PHOSPHORIBOSYL)-5-[(5-PHOSPHORIBOSYLAMINO)METHYLIDENEAMINO] IMIDAZOLE-4-CARBOXAMIDE ISOMERASE"/>
    <property type="match status" value="1"/>
</dbReference>
<comment type="subcellular location">
    <subcellularLocation>
        <location evidence="2 9 11">Cytoplasm</location>
    </subcellularLocation>
</comment>
<dbReference type="InterPro" id="IPR006063">
    <property type="entry name" value="HisA_bact_arch"/>
</dbReference>
<protein>
    <recommendedName>
        <fullName evidence="9 11">1-(5-phosphoribosyl)-5-[(5-phosphoribosylamino)methylideneamino] imidazole-4-carboxamide isomerase</fullName>
        <ecNumber evidence="9 11">5.3.1.16</ecNumber>
    </recommendedName>
    <alternativeName>
        <fullName evidence="9">Phosphoribosylformimino-5-aminoimidazole carboxamide ribotide isomerase</fullName>
    </alternativeName>
</protein>
<dbReference type="EC" id="5.3.1.16" evidence="9 11"/>
<reference evidence="12 13" key="1">
    <citation type="journal article" date="2015" name="Stand. Genomic Sci.">
        <title>Complete genome sequence and description of Salinispira pacifica gen. nov., sp. nov., a novel spirochaete isolated form a hypersaline microbial mat.</title>
        <authorList>
            <person name="Ben Hania W."/>
            <person name="Joseph M."/>
            <person name="Schumann P."/>
            <person name="Bunk B."/>
            <person name="Fiebig A."/>
            <person name="Sproer C."/>
            <person name="Klenk H.P."/>
            <person name="Fardeau M.L."/>
            <person name="Spring S."/>
        </authorList>
    </citation>
    <scope>NUCLEOTIDE SEQUENCE [LARGE SCALE GENOMIC DNA]</scope>
    <source>
        <strain evidence="12 13">L21-RPul-D2</strain>
    </source>
</reference>
<dbReference type="NCBIfam" id="TIGR00007">
    <property type="entry name" value="1-(5-phosphoribosyl)-5-[(5-phosphoribosylamino)methylideneamino]imidazole-4-carboxamide isomerase"/>
    <property type="match status" value="1"/>
</dbReference>
<dbReference type="InterPro" id="IPR011060">
    <property type="entry name" value="RibuloseP-bd_barrel"/>
</dbReference>
<evidence type="ECO:0000256" key="8">
    <source>
        <dbReference type="ARBA" id="ARBA00023235"/>
    </source>
</evidence>
<evidence type="ECO:0000256" key="3">
    <source>
        <dbReference type="ARBA" id="ARBA00005133"/>
    </source>
</evidence>